<keyword evidence="4" id="KW-0862">Zinc</keyword>
<keyword evidence="2" id="KW-0479">Metal-binding</keyword>
<dbReference type="SMART" id="SM00849">
    <property type="entry name" value="Lactamase_B"/>
    <property type="match status" value="1"/>
</dbReference>
<comment type="cofactor">
    <cofactor evidence="1">
        <name>Zn(2+)</name>
        <dbReference type="ChEBI" id="CHEBI:29105"/>
    </cofactor>
</comment>
<dbReference type="SUPFAM" id="SSF56281">
    <property type="entry name" value="Metallo-hydrolase/oxidoreductase"/>
    <property type="match status" value="1"/>
</dbReference>
<sequence>MKVINTPVSPYLQNAPIVYCDKTKKSIFVDPGDEAEKLISVSEELNLKPEFILITHGHIDHAGAAVELSQKYNLKIIGPHKDDKFLLDTLEVQGQMYGVKAKTFIPDRWLKHNDSIEFADFKLQILHCPGHSPGHIVAINHESKQIIGGDILFNGSIGRSDLPMGNHQDLIKSIKEHFLTLDDDYDVYCGHGPNTTIGHERLTNPFLTNA</sequence>
<dbReference type="AlphaFoldDB" id="A0A9Q8U1Q4"/>
<dbReference type="Gene3D" id="3.60.15.10">
    <property type="entry name" value="Ribonuclease Z/Hydroxyacylglutathione hydrolase-like"/>
    <property type="match status" value="1"/>
</dbReference>
<gene>
    <name evidence="6" type="ORF">M9B40_02805</name>
</gene>
<dbReference type="GO" id="GO:0016787">
    <property type="term" value="F:hydrolase activity"/>
    <property type="evidence" value="ECO:0007669"/>
    <property type="project" value="UniProtKB-KW"/>
</dbReference>
<name>A0A9Q8U1Q4_9GAMM</name>
<dbReference type="PANTHER" id="PTHR46233">
    <property type="entry name" value="HYDROXYACYLGLUTATHIONE HYDROLASE GLOC"/>
    <property type="match status" value="1"/>
</dbReference>
<evidence type="ECO:0000256" key="2">
    <source>
        <dbReference type="ARBA" id="ARBA00022723"/>
    </source>
</evidence>
<dbReference type="GO" id="GO:0046872">
    <property type="term" value="F:metal ion binding"/>
    <property type="evidence" value="ECO:0007669"/>
    <property type="project" value="UniProtKB-KW"/>
</dbReference>
<evidence type="ECO:0000256" key="4">
    <source>
        <dbReference type="ARBA" id="ARBA00022833"/>
    </source>
</evidence>
<keyword evidence="7" id="KW-1185">Reference proteome</keyword>
<accession>A0A9Q8U1Q4</accession>
<organism evidence="6 7">
    <name type="scientific">SAR86 cluster bacterium</name>
    <dbReference type="NCBI Taxonomy" id="2030880"/>
    <lineage>
        <taxon>Bacteria</taxon>
        <taxon>Pseudomonadati</taxon>
        <taxon>Pseudomonadota</taxon>
        <taxon>Gammaproteobacteria</taxon>
        <taxon>SAR86 cluster</taxon>
    </lineage>
</organism>
<feature type="domain" description="Metallo-beta-lactamase" evidence="5">
    <location>
        <begin position="13"/>
        <end position="191"/>
    </location>
</feature>
<evidence type="ECO:0000256" key="1">
    <source>
        <dbReference type="ARBA" id="ARBA00001947"/>
    </source>
</evidence>
<dbReference type="EMBL" id="CP097966">
    <property type="protein sequence ID" value="URQ62677.1"/>
    <property type="molecule type" value="Genomic_DNA"/>
</dbReference>
<dbReference type="Pfam" id="PF00753">
    <property type="entry name" value="Lactamase_B"/>
    <property type="match status" value="1"/>
</dbReference>
<proteinExistence type="predicted"/>
<dbReference type="InterPro" id="IPR036866">
    <property type="entry name" value="RibonucZ/Hydroxyglut_hydro"/>
</dbReference>
<evidence type="ECO:0000256" key="3">
    <source>
        <dbReference type="ARBA" id="ARBA00022801"/>
    </source>
</evidence>
<evidence type="ECO:0000259" key="5">
    <source>
        <dbReference type="SMART" id="SM00849"/>
    </source>
</evidence>
<evidence type="ECO:0000313" key="7">
    <source>
        <dbReference type="Proteomes" id="UP001056381"/>
    </source>
</evidence>
<reference evidence="6" key="1">
    <citation type="submission" date="2022-05" db="EMBL/GenBank/DDBJ databases">
        <title>Single-amplified genomics reveal most streamlined microbe among free-living bacteria.</title>
        <authorList>
            <person name="Roda-Garcia J."/>
            <person name="Haro-Moreno J.M."/>
            <person name="Rodriguez-Valera F."/>
            <person name="Almagro-Moreno S."/>
            <person name="Lopez-Perez M."/>
        </authorList>
    </citation>
    <scope>NUCLEOTIDE SEQUENCE</scope>
    <source>
        <strain evidence="6">TMED112-D2-2</strain>
    </source>
</reference>
<dbReference type="InterPro" id="IPR001279">
    <property type="entry name" value="Metallo-B-lactamas"/>
</dbReference>
<dbReference type="PANTHER" id="PTHR46233:SF3">
    <property type="entry name" value="HYDROXYACYLGLUTATHIONE HYDROLASE GLOC"/>
    <property type="match status" value="1"/>
</dbReference>
<dbReference type="Proteomes" id="UP001056381">
    <property type="component" value="Chromosome"/>
</dbReference>
<protein>
    <submittedName>
        <fullName evidence="6">MBL fold metallo-hydrolase</fullName>
    </submittedName>
</protein>
<evidence type="ECO:0000313" key="6">
    <source>
        <dbReference type="EMBL" id="URQ62677.1"/>
    </source>
</evidence>
<dbReference type="CDD" id="cd07737">
    <property type="entry name" value="YcbL-like_MBL-fold"/>
    <property type="match status" value="1"/>
</dbReference>
<keyword evidence="3" id="KW-0378">Hydrolase</keyword>
<dbReference type="InterPro" id="IPR051453">
    <property type="entry name" value="MBL_Glyoxalase_II"/>
</dbReference>